<proteinExistence type="predicted"/>
<accession>A0A7R9H120</accession>
<evidence type="ECO:0000256" key="1">
    <source>
        <dbReference type="SAM" id="MobiDB-lite"/>
    </source>
</evidence>
<reference evidence="2" key="1">
    <citation type="submission" date="2020-11" db="EMBL/GenBank/DDBJ databases">
        <authorList>
            <person name="Tran Van P."/>
        </authorList>
    </citation>
    <scope>NUCLEOTIDE SEQUENCE</scope>
</reference>
<protein>
    <submittedName>
        <fullName evidence="2">Uncharacterized protein</fullName>
    </submittedName>
</protein>
<feature type="region of interest" description="Disordered" evidence="1">
    <location>
        <begin position="141"/>
        <end position="163"/>
    </location>
</feature>
<dbReference type="EMBL" id="OC319351">
    <property type="protein sequence ID" value="CAD7405141.1"/>
    <property type="molecule type" value="Genomic_DNA"/>
</dbReference>
<gene>
    <name evidence="2" type="ORF">TCEB3V08_LOCUS7847</name>
</gene>
<name>A0A7R9H120_TIMCR</name>
<sequence>MFGICKSTLFSSLFPHTQSIPSNQSCLPQTKCDHVDRKKKNQRTTRLLTLCKIFRRHGSIRRHNLPLRGQGHRLVTVLAKNLVYCKLGTTGRVTTYVDTENDAEASISPRSYVGFGPTEKVCRNAPHRYCELTTYAYRGRREGGSGRRDQAFRGGSERESDNA</sequence>
<dbReference type="AlphaFoldDB" id="A0A7R9H120"/>
<organism evidence="2">
    <name type="scientific">Timema cristinae</name>
    <name type="common">Walking stick</name>
    <dbReference type="NCBI Taxonomy" id="61476"/>
    <lineage>
        <taxon>Eukaryota</taxon>
        <taxon>Metazoa</taxon>
        <taxon>Ecdysozoa</taxon>
        <taxon>Arthropoda</taxon>
        <taxon>Hexapoda</taxon>
        <taxon>Insecta</taxon>
        <taxon>Pterygota</taxon>
        <taxon>Neoptera</taxon>
        <taxon>Polyneoptera</taxon>
        <taxon>Phasmatodea</taxon>
        <taxon>Timematodea</taxon>
        <taxon>Timematoidea</taxon>
        <taxon>Timematidae</taxon>
        <taxon>Timema</taxon>
    </lineage>
</organism>
<evidence type="ECO:0000313" key="2">
    <source>
        <dbReference type="EMBL" id="CAD7405141.1"/>
    </source>
</evidence>